<gene>
    <name evidence="2" type="ORF">BP5553_10318</name>
</gene>
<feature type="region of interest" description="Disordered" evidence="1">
    <location>
        <begin position="45"/>
        <end position="67"/>
    </location>
</feature>
<dbReference type="RefSeq" id="XP_031864965.1">
    <property type="nucleotide sequence ID" value="XM_032018941.1"/>
</dbReference>
<evidence type="ECO:0000256" key="1">
    <source>
        <dbReference type="SAM" id="MobiDB-lite"/>
    </source>
</evidence>
<proteinExistence type="predicted"/>
<dbReference type="GeneID" id="43603167"/>
<accession>A0A370T9V2</accession>
<dbReference type="EMBL" id="NPIC01000015">
    <property type="protein sequence ID" value="RDL30440.1"/>
    <property type="molecule type" value="Genomic_DNA"/>
</dbReference>
<keyword evidence="3" id="KW-1185">Reference proteome</keyword>
<feature type="compositionally biased region" description="Polar residues" evidence="1">
    <location>
        <begin position="50"/>
        <end position="59"/>
    </location>
</feature>
<evidence type="ECO:0000313" key="3">
    <source>
        <dbReference type="Proteomes" id="UP000254866"/>
    </source>
</evidence>
<dbReference type="Proteomes" id="UP000254866">
    <property type="component" value="Unassembled WGS sequence"/>
</dbReference>
<name>A0A370T9V2_9HELO</name>
<sequence>MATSVALDAEAYQKNNYVGGEASGSTIGAEQIQDGSVEKASSALFEHTAKTSPNSSQSDLSEESVDLNPDPKSIELVVGCQDDPLIPSPDQIDHTFLKGQNTWRAYITPWDGSHWVNVKDGFSRYEEGMRVRAKKVLDASFAGGKFLWLGKDYQGFSEVENS</sequence>
<comment type="caution">
    <text evidence="2">The sequence shown here is derived from an EMBL/GenBank/DDBJ whole genome shotgun (WGS) entry which is preliminary data.</text>
</comment>
<dbReference type="OrthoDB" id="3551851at2759"/>
<protein>
    <submittedName>
        <fullName evidence="2">Uncharacterized protein</fullName>
    </submittedName>
</protein>
<evidence type="ECO:0000313" key="2">
    <source>
        <dbReference type="EMBL" id="RDL30440.1"/>
    </source>
</evidence>
<reference evidence="2 3" key="1">
    <citation type="journal article" date="2018" name="IMA Fungus">
        <title>IMA Genome-F 9: Draft genome sequence of Annulohypoxylon stygium, Aspergillus mulundensis, Berkeleyomyces basicola (syn. Thielaviopsis basicola), Ceratocystis smalleyi, two Cercospora beticola strains, Coleophoma cylindrospora, Fusarium fracticaudum, Phialophora cf. hyalina, and Morchella septimelata.</title>
        <authorList>
            <person name="Wingfield B.D."/>
            <person name="Bills G.F."/>
            <person name="Dong Y."/>
            <person name="Huang W."/>
            <person name="Nel W.J."/>
            <person name="Swalarsk-Parry B.S."/>
            <person name="Vaghefi N."/>
            <person name="Wilken P.M."/>
            <person name="An Z."/>
            <person name="de Beer Z.W."/>
            <person name="De Vos L."/>
            <person name="Chen L."/>
            <person name="Duong T.A."/>
            <person name="Gao Y."/>
            <person name="Hammerbacher A."/>
            <person name="Kikkert J.R."/>
            <person name="Li Y."/>
            <person name="Li H."/>
            <person name="Li K."/>
            <person name="Li Q."/>
            <person name="Liu X."/>
            <person name="Ma X."/>
            <person name="Naidoo K."/>
            <person name="Pethybridge S.J."/>
            <person name="Sun J."/>
            <person name="Steenkamp E.T."/>
            <person name="van der Nest M.A."/>
            <person name="van Wyk S."/>
            <person name="Wingfield M.J."/>
            <person name="Xiong C."/>
            <person name="Yue Q."/>
            <person name="Zhang X."/>
        </authorList>
    </citation>
    <scope>NUCLEOTIDE SEQUENCE [LARGE SCALE GENOMIC DNA]</scope>
    <source>
        <strain evidence="2 3">BP 5553</strain>
    </source>
</reference>
<organism evidence="2 3">
    <name type="scientific">Venustampulla echinocandica</name>
    <dbReference type="NCBI Taxonomy" id="2656787"/>
    <lineage>
        <taxon>Eukaryota</taxon>
        <taxon>Fungi</taxon>
        <taxon>Dikarya</taxon>
        <taxon>Ascomycota</taxon>
        <taxon>Pezizomycotina</taxon>
        <taxon>Leotiomycetes</taxon>
        <taxon>Helotiales</taxon>
        <taxon>Pleuroascaceae</taxon>
        <taxon>Venustampulla</taxon>
    </lineage>
</organism>
<dbReference type="AlphaFoldDB" id="A0A370T9V2"/>